<gene>
    <name evidence="2" type="ORF">SS7213T_05802</name>
</gene>
<dbReference type="RefSeq" id="WP_002463625.1">
    <property type="nucleotide sequence ID" value="NZ_AEUN01000394.1"/>
</dbReference>
<dbReference type="Pfam" id="PF03009">
    <property type="entry name" value="GDPD"/>
    <property type="match status" value="1"/>
</dbReference>
<sequence>MKITKPYKEFKIVAHRGLPNTYPENTMVGYKAALMHHIDMLEIDIHLTKDNQLVIIHDDKLDRTSNGKGLITNYTLEELKSFDFGSYKDISYQDETIPTLEEVLQTAKHFSKQLLIEIKKPNQYPNIEKILLETLKRHNIPEHRVIIQSFDIESIERLYKINCPYELGVLCSKKKYWYKRPDFAKIAQYATYANPNYMLVTKQFIKEAHKVGLKVLPYTVNKNKVAQKMINYGVDGLITDVPFDIFKL</sequence>
<keyword evidence="3" id="KW-1185">Reference proteome</keyword>
<dbReference type="GO" id="GO:0006629">
    <property type="term" value="P:lipid metabolic process"/>
    <property type="evidence" value="ECO:0007669"/>
    <property type="project" value="InterPro"/>
</dbReference>
<evidence type="ECO:0000313" key="2">
    <source>
        <dbReference type="EMBL" id="EHJ08110.1"/>
    </source>
</evidence>
<evidence type="ECO:0000313" key="3">
    <source>
        <dbReference type="Proteomes" id="UP000005413"/>
    </source>
</evidence>
<dbReference type="PATRIC" id="fig|911238.3.peg.975"/>
<feature type="domain" description="GP-PDE" evidence="1">
    <location>
        <begin position="10"/>
        <end position="248"/>
    </location>
</feature>
<dbReference type="PANTHER" id="PTHR46211">
    <property type="entry name" value="GLYCEROPHOSPHORYL DIESTER PHOSPHODIESTERASE"/>
    <property type="match status" value="1"/>
</dbReference>
<name>G5JI75_9STAP</name>
<accession>G5JI75</accession>
<dbReference type="OrthoDB" id="384721at2"/>
<dbReference type="InterPro" id="IPR030395">
    <property type="entry name" value="GP_PDE_dom"/>
</dbReference>
<dbReference type="Proteomes" id="UP000005413">
    <property type="component" value="Unassembled WGS sequence"/>
</dbReference>
<dbReference type="SUPFAM" id="SSF51695">
    <property type="entry name" value="PLC-like phosphodiesterases"/>
    <property type="match status" value="1"/>
</dbReference>
<dbReference type="AlphaFoldDB" id="G5JI75"/>
<organism evidence="2 3">
    <name type="scientific">Staphylococcus simiae CCM 7213 = CCUG 51256</name>
    <dbReference type="NCBI Taxonomy" id="911238"/>
    <lineage>
        <taxon>Bacteria</taxon>
        <taxon>Bacillati</taxon>
        <taxon>Bacillota</taxon>
        <taxon>Bacilli</taxon>
        <taxon>Bacillales</taxon>
        <taxon>Staphylococcaceae</taxon>
        <taxon>Staphylococcus</taxon>
    </lineage>
</organism>
<proteinExistence type="predicted"/>
<reference evidence="2 3" key="1">
    <citation type="journal article" date="2012" name="BMC Genomics">
        <title>Comparative genomic analysis of the genus Staphylococcus including Staphylococcus aureus and its newly described sister species Staphylococcus simiae.</title>
        <authorList>
            <person name="Suzuki H."/>
            <person name="Lefebure T."/>
            <person name="Pavinski Bitar P."/>
            <person name="Stanhope M.J."/>
        </authorList>
    </citation>
    <scope>NUCLEOTIDE SEQUENCE [LARGE SCALE GENOMIC DNA]</scope>
    <source>
        <strain evidence="2 3">CCM 7213</strain>
    </source>
</reference>
<comment type="caution">
    <text evidence="2">The sequence shown here is derived from an EMBL/GenBank/DDBJ whole genome shotgun (WGS) entry which is preliminary data.</text>
</comment>
<dbReference type="Gene3D" id="3.20.20.190">
    <property type="entry name" value="Phosphatidylinositol (PI) phosphodiesterase"/>
    <property type="match status" value="1"/>
</dbReference>
<evidence type="ECO:0000259" key="1">
    <source>
        <dbReference type="PROSITE" id="PS51704"/>
    </source>
</evidence>
<dbReference type="PANTHER" id="PTHR46211:SF1">
    <property type="entry name" value="GLYCEROPHOSPHODIESTER PHOSPHODIESTERASE, CYTOPLASMIC"/>
    <property type="match status" value="1"/>
</dbReference>
<dbReference type="PROSITE" id="PS51704">
    <property type="entry name" value="GP_PDE"/>
    <property type="match status" value="1"/>
</dbReference>
<dbReference type="EMBL" id="AEUN01000394">
    <property type="protein sequence ID" value="EHJ08110.1"/>
    <property type="molecule type" value="Genomic_DNA"/>
</dbReference>
<dbReference type="GO" id="GO:0008081">
    <property type="term" value="F:phosphoric diester hydrolase activity"/>
    <property type="evidence" value="ECO:0007669"/>
    <property type="project" value="InterPro"/>
</dbReference>
<dbReference type="InterPro" id="IPR017946">
    <property type="entry name" value="PLC-like_Pdiesterase_TIM-brl"/>
</dbReference>
<protein>
    <submittedName>
        <fullName evidence="2">Glycerophosphoryl diester phosphodiesterase</fullName>
    </submittedName>
</protein>